<dbReference type="EMBL" id="NFJX01000022">
    <property type="protein sequence ID" value="OUP15261.1"/>
    <property type="molecule type" value="Genomic_DNA"/>
</dbReference>
<name>A0A174Q5X8_PARDI</name>
<feature type="transmembrane region" description="Helical" evidence="1">
    <location>
        <begin position="87"/>
        <end position="104"/>
    </location>
</feature>
<gene>
    <name evidence="4" type="ORF">B5F32_18105</name>
    <name evidence="3" type="ORF">GKD67_16100</name>
    <name evidence="2" type="ORF">PN599_03480</name>
</gene>
<dbReference type="Proteomes" id="UP000195950">
    <property type="component" value="Unassembled WGS sequence"/>
</dbReference>
<feature type="transmembrane region" description="Helical" evidence="1">
    <location>
        <begin position="27"/>
        <end position="45"/>
    </location>
</feature>
<comment type="caution">
    <text evidence="4">The sequence shown here is derived from an EMBL/GenBank/DDBJ whole genome shotgun (WGS) entry which is preliminary data.</text>
</comment>
<evidence type="ECO:0000313" key="3">
    <source>
        <dbReference type="EMBL" id="MRY94720.1"/>
    </source>
</evidence>
<dbReference type="Proteomes" id="UP001210126">
    <property type="component" value="Unassembled WGS sequence"/>
</dbReference>
<reference evidence="4" key="2">
    <citation type="journal article" date="2018" name="BMC Genomics">
        <title>Whole genome sequencing and function prediction of 133 gut anaerobes isolated from chicken caecum in pure cultures.</title>
        <authorList>
            <person name="Medvecky M."/>
            <person name="Cejkova D."/>
            <person name="Polansky O."/>
            <person name="Karasova D."/>
            <person name="Kubasova T."/>
            <person name="Cizek A."/>
            <person name="Rychlik I."/>
        </authorList>
    </citation>
    <scope>NUCLEOTIDE SEQUENCE</scope>
    <source>
        <strain evidence="4">An199</strain>
    </source>
</reference>
<reference evidence="3 6" key="3">
    <citation type="journal article" date="2019" name="Nat. Med.">
        <title>A library of human gut bacterial isolates paired with longitudinal multiomics data enables mechanistic microbiome research.</title>
        <authorList>
            <person name="Poyet M."/>
            <person name="Groussin M."/>
            <person name="Gibbons S.M."/>
            <person name="Avila-Pacheco J."/>
            <person name="Jiang X."/>
            <person name="Kearney S.M."/>
            <person name="Perrotta A.R."/>
            <person name="Berdy B."/>
            <person name="Zhao S."/>
            <person name="Lieberman T.D."/>
            <person name="Swanson P.K."/>
            <person name="Smith M."/>
            <person name="Roesemann S."/>
            <person name="Alexander J.E."/>
            <person name="Rich S.A."/>
            <person name="Livny J."/>
            <person name="Vlamakis H."/>
            <person name="Clish C."/>
            <person name="Bullock K."/>
            <person name="Deik A."/>
            <person name="Scott J."/>
            <person name="Pierce K.A."/>
            <person name="Xavier R.J."/>
            <person name="Alm E.J."/>
        </authorList>
    </citation>
    <scope>NUCLEOTIDE SEQUENCE [LARGE SCALE GENOMIC DNA]</scope>
    <source>
        <strain evidence="3 6">BIOML-A9</strain>
    </source>
</reference>
<evidence type="ECO:0000313" key="6">
    <source>
        <dbReference type="Proteomes" id="UP000461276"/>
    </source>
</evidence>
<dbReference type="AlphaFoldDB" id="A0A174Q5X8"/>
<organism evidence="4 5">
    <name type="scientific">Parabacteroides distasonis</name>
    <dbReference type="NCBI Taxonomy" id="823"/>
    <lineage>
        <taxon>Bacteria</taxon>
        <taxon>Pseudomonadati</taxon>
        <taxon>Bacteroidota</taxon>
        <taxon>Bacteroidia</taxon>
        <taxon>Bacteroidales</taxon>
        <taxon>Tannerellaceae</taxon>
        <taxon>Parabacteroides</taxon>
    </lineage>
</organism>
<feature type="transmembrane region" description="Helical" evidence="1">
    <location>
        <begin position="186"/>
        <end position="204"/>
    </location>
</feature>
<feature type="transmembrane region" description="Helical" evidence="1">
    <location>
        <begin position="269"/>
        <end position="288"/>
    </location>
</feature>
<evidence type="ECO:0000313" key="5">
    <source>
        <dbReference type="Proteomes" id="UP000195950"/>
    </source>
</evidence>
<protein>
    <submittedName>
        <fullName evidence="2">EpsG family protein</fullName>
    </submittedName>
</protein>
<feature type="transmembrane region" description="Helical" evidence="1">
    <location>
        <begin position="111"/>
        <end position="126"/>
    </location>
</feature>
<sequence>MFFVLLTFVLVFSVFHVLYGNNPPKSIYIISVILLILVGGFRYFVGIDYEAYKLMYELDNDSSNYLYYVEPGWSVIYNIIHFVKGTYILWFLVINAITVILMIYGIRRQSPFIFLSMIFYVGSFLYTESFNAMRQCVAMAIVFAGTPLIFQRKEWYYVLLIALAMCFHYSAGIALVFFLLKKKYNFTLMLSVLLFSALFGDYLLNNYLIPLTESFGAFFSSALDTRKSYVLDATEHDVMLNSGLKKLVYNVLALIMLVFAKKWDGQKLFYLNCFVLSIVIYNVFRGFLEYLRLYQYFFMYGLILYPIVVKNVKDNMGKWIAFMLLFIPILIFVLKDNFDVIYQTRFGLFE</sequence>
<dbReference type="InterPro" id="IPR049458">
    <property type="entry name" value="EpsG-like"/>
</dbReference>
<keyword evidence="1" id="KW-1133">Transmembrane helix</keyword>
<evidence type="ECO:0000313" key="2">
    <source>
        <dbReference type="EMBL" id="MDB9004066.1"/>
    </source>
</evidence>
<accession>A0A174Q5X8</accession>
<dbReference type="Proteomes" id="UP000461276">
    <property type="component" value="Unassembled WGS sequence"/>
</dbReference>
<evidence type="ECO:0000313" key="4">
    <source>
        <dbReference type="EMBL" id="OUP15261.1"/>
    </source>
</evidence>
<feature type="transmembrane region" description="Helical" evidence="1">
    <location>
        <begin position="157"/>
        <end position="180"/>
    </location>
</feature>
<reference evidence="2" key="4">
    <citation type="submission" date="2023-01" db="EMBL/GenBank/DDBJ databases">
        <title>Human gut microbiome strain richness.</title>
        <authorList>
            <person name="Chen-Liaw A."/>
        </authorList>
    </citation>
    <scope>NUCLEOTIDE SEQUENCE</scope>
    <source>
        <strain evidence="2">RTP21484st1_E5_RTP21484_190118</strain>
    </source>
</reference>
<dbReference type="EMBL" id="WKMY01000012">
    <property type="protein sequence ID" value="MRY94720.1"/>
    <property type="molecule type" value="Genomic_DNA"/>
</dbReference>
<keyword evidence="1" id="KW-0472">Membrane</keyword>
<proteinExistence type="predicted"/>
<keyword evidence="1" id="KW-0812">Transmembrane</keyword>
<dbReference type="Pfam" id="PF14897">
    <property type="entry name" value="EpsG"/>
    <property type="match status" value="1"/>
</dbReference>
<dbReference type="EMBL" id="JAQMPJ010000001">
    <property type="protein sequence ID" value="MDB9004066.1"/>
    <property type="molecule type" value="Genomic_DNA"/>
</dbReference>
<feature type="transmembrane region" description="Helical" evidence="1">
    <location>
        <begin position="316"/>
        <end position="334"/>
    </location>
</feature>
<feature type="transmembrane region" description="Helical" evidence="1">
    <location>
        <begin position="293"/>
        <end position="310"/>
    </location>
</feature>
<reference evidence="5" key="1">
    <citation type="submission" date="2017-04" db="EMBL/GenBank/DDBJ databases">
        <title>Function of individual gut microbiota members based on whole genome sequencing of pure cultures obtained from chicken caecum.</title>
        <authorList>
            <person name="Medvecky M."/>
            <person name="Cejkova D."/>
            <person name="Polansky O."/>
            <person name="Karasova D."/>
            <person name="Kubasova T."/>
            <person name="Cizek A."/>
            <person name="Rychlik I."/>
        </authorList>
    </citation>
    <scope>NUCLEOTIDE SEQUENCE [LARGE SCALE GENOMIC DNA]</scope>
    <source>
        <strain evidence="5">An199</strain>
    </source>
</reference>
<dbReference type="RefSeq" id="WP_022192183.1">
    <property type="nucleotide sequence ID" value="NZ_CAJSZN010000001.1"/>
</dbReference>
<evidence type="ECO:0000256" key="1">
    <source>
        <dbReference type="SAM" id="Phobius"/>
    </source>
</evidence>